<protein>
    <submittedName>
        <fullName evidence="2">Uncharacterized protein</fullName>
    </submittedName>
</protein>
<organism evidence="2 3">
    <name type="scientific">Gulo gulo</name>
    <name type="common">Wolverine</name>
    <name type="synonym">Gluton</name>
    <dbReference type="NCBI Taxonomy" id="48420"/>
    <lineage>
        <taxon>Eukaryota</taxon>
        <taxon>Metazoa</taxon>
        <taxon>Chordata</taxon>
        <taxon>Craniata</taxon>
        <taxon>Vertebrata</taxon>
        <taxon>Euteleostomi</taxon>
        <taxon>Mammalia</taxon>
        <taxon>Eutheria</taxon>
        <taxon>Laurasiatheria</taxon>
        <taxon>Carnivora</taxon>
        <taxon>Caniformia</taxon>
        <taxon>Musteloidea</taxon>
        <taxon>Mustelidae</taxon>
        <taxon>Guloninae</taxon>
        <taxon>Gulo</taxon>
    </lineage>
</organism>
<keyword evidence="3" id="KW-1185">Reference proteome</keyword>
<evidence type="ECO:0000313" key="2">
    <source>
        <dbReference type="EMBL" id="VCX15753.1"/>
    </source>
</evidence>
<dbReference type="AlphaFoldDB" id="A0A9X9M158"/>
<name>A0A9X9M158_GULGU</name>
<proteinExistence type="predicted"/>
<sequence length="132" mass="13881">MGRTEAAMSRLAGTDLAPGRLGGWPSRSSFTRDPSHGCRTLTCSTSSGKLKSKSLSISFIPKARWMAKPGLTPVGGHSLAVALCCPFVLWLGLLCPENSPVGPVRGADGVSMLSREMRGGPGRKSPISTEKR</sequence>
<evidence type="ECO:0000313" key="3">
    <source>
        <dbReference type="Proteomes" id="UP000269945"/>
    </source>
</evidence>
<evidence type="ECO:0000256" key="1">
    <source>
        <dbReference type="SAM" id="MobiDB-lite"/>
    </source>
</evidence>
<reference evidence="2 3" key="1">
    <citation type="submission" date="2018-10" db="EMBL/GenBank/DDBJ databases">
        <authorList>
            <person name="Ekblom R."/>
            <person name="Jareborg N."/>
        </authorList>
    </citation>
    <scope>NUCLEOTIDE SEQUENCE [LARGE SCALE GENOMIC DNA]</scope>
    <source>
        <tissue evidence="2">Muscle</tissue>
    </source>
</reference>
<dbReference type="Proteomes" id="UP000269945">
    <property type="component" value="Unassembled WGS sequence"/>
</dbReference>
<gene>
    <name evidence="2" type="ORF">BN2614_LOCUS5</name>
</gene>
<dbReference type="EMBL" id="CYRY02035889">
    <property type="protein sequence ID" value="VCX15753.1"/>
    <property type="molecule type" value="Genomic_DNA"/>
</dbReference>
<feature type="region of interest" description="Disordered" evidence="1">
    <location>
        <begin position="17"/>
        <end position="46"/>
    </location>
</feature>
<comment type="caution">
    <text evidence="2">The sequence shown here is derived from an EMBL/GenBank/DDBJ whole genome shotgun (WGS) entry which is preliminary data.</text>
</comment>
<accession>A0A9X9M158</accession>
<feature type="region of interest" description="Disordered" evidence="1">
    <location>
        <begin position="106"/>
        <end position="132"/>
    </location>
</feature>